<reference evidence="5 6" key="2">
    <citation type="submission" date="2012-02" db="EMBL/GenBank/DDBJ databases">
        <title>Improved High-Quality Draft sequence of Desulfobacter postgatei 2ac9.</title>
        <authorList>
            <consortium name="US DOE Joint Genome Institute"/>
            <person name="Lucas S."/>
            <person name="Han J."/>
            <person name="Lapidus A."/>
            <person name="Cheng J.-F."/>
            <person name="Goodwin L."/>
            <person name="Pitluck S."/>
            <person name="Peters L."/>
            <person name="Ovchinnikova G."/>
            <person name="Held B."/>
            <person name="Detter J.C."/>
            <person name="Han C."/>
            <person name="Tapia R."/>
            <person name="Land M."/>
            <person name="Hauser L."/>
            <person name="Kyrpides N."/>
            <person name="Ivanova N."/>
            <person name="Pagani I."/>
            <person name="Orellana R."/>
            <person name="Lovley D."/>
            <person name="Woyke T."/>
        </authorList>
    </citation>
    <scope>NUCLEOTIDE SEQUENCE [LARGE SCALE GENOMIC DNA]</scope>
    <source>
        <strain evidence="5 6">2ac9</strain>
    </source>
</reference>
<evidence type="ECO:0000313" key="5">
    <source>
        <dbReference type="EMBL" id="EIM63036.1"/>
    </source>
</evidence>
<keyword evidence="6" id="KW-1185">Reference proteome</keyword>
<dbReference type="GO" id="GO:0009898">
    <property type="term" value="C:cytoplasmic side of plasma membrane"/>
    <property type="evidence" value="ECO:0007669"/>
    <property type="project" value="TreeGrafter"/>
</dbReference>
<dbReference type="OrthoDB" id="9773088at2"/>
<dbReference type="GO" id="GO:0051782">
    <property type="term" value="P:negative regulation of cell division"/>
    <property type="evidence" value="ECO:0007669"/>
    <property type="project" value="TreeGrafter"/>
</dbReference>
<reference evidence="5 6" key="1">
    <citation type="submission" date="2011-09" db="EMBL/GenBank/DDBJ databases">
        <authorList>
            <consortium name="US DOE Joint Genome Institute (JGI-PGF)"/>
            <person name="Lucas S."/>
            <person name="Han J."/>
            <person name="Lapidus A."/>
            <person name="Cheng J.-F."/>
            <person name="Goodwin L."/>
            <person name="Pitluck S."/>
            <person name="Peters L."/>
            <person name="Land M.L."/>
            <person name="Hauser L."/>
            <person name="Orellana R."/>
            <person name="Lovley D."/>
            <person name="Woyke T.J."/>
        </authorList>
    </citation>
    <scope>NUCLEOTIDE SEQUENCE [LARGE SCALE GENOMIC DNA]</scope>
    <source>
        <strain evidence="5 6">2ac9</strain>
    </source>
</reference>
<dbReference type="HOGENOM" id="CLU_693940_0_0_7"/>
<dbReference type="GO" id="GO:0005524">
    <property type="term" value="F:ATP binding"/>
    <property type="evidence" value="ECO:0007669"/>
    <property type="project" value="UniProtKB-KW"/>
</dbReference>
<sequence length="397" mass="43501">MYHQREEPGTLCLAGTIKRKVCMKRVITITSGKGGVGKTNICVNLAVEFARKGLRPCIFDADLGLANINILMGIRPEHTLEEVVNGEKRIPDIMIHDTCGVDIIPGGTGVEKLAAMTPEDVSQLIESFSCIAGYDVLLFDTSAGISRHVLSFCLASQEVLLVVTSEPTSLTDGYSLLKVLSLNGYRDPVKVVMNKAKNERFARAVFDKFNETVKQYLPIEISYAGCLPADETVSAAVTRQRPFSLLYPRARAAAGIEQLAGFLLDNPGINTCDSAFEKFWEKYMEIAGTPIKLPKGKKKSTMAPETAPKSLQPPSAQAPVSVGDNPLSDQILTSLNELTTIITDMSAEFREFRRTLTGQANDSATPGDPENDLWVPQLPPIIFLDFEAYKKKKQQEI</sequence>
<dbReference type="InterPro" id="IPR050625">
    <property type="entry name" value="ParA/MinD_ATPase"/>
</dbReference>
<dbReference type="Pfam" id="PF01656">
    <property type="entry name" value="CbiA"/>
    <property type="match status" value="1"/>
</dbReference>
<dbReference type="PANTHER" id="PTHR43384:SF4">
    <property type="entry name" value="CELLULOSE BIOSYNTHESIS PROTEIN BCSQ-RELATED"/>
    <property type="match status" value="1"/>
</dbReference>
<dbReference type="PANTHER" id="PTHR43384">
    <property type="entry name" value="SEPTUM SITE-DETERMINING PROTEIN MIND HOMOLOG, CHLOROPLASTIC-RELATED"/>
    <property type="match status" value="1"/>
</dbReference>
<protein>
    <submittedName>
        <fullName evidence="5">ATPase involved in chromosome partitioning</fullName>
    </submittedName>
</protein>
<dbReference type="eggNOG" id="COG0455">
    <property type="taxonomic scope" value="Bacteria"/>
</dbReference>
<evidence type="ECO:0000256" key="1">
    <source>
        <dbReference type="ARBA" id="ARBA00022741"/>
    </source>
</evidence>
<dbReference type="Proteomes" id="UP000005778">
    <property type="component" value="Chromosome"/>
</dbReference>
<dbReference type="InterPro" id="IPR027417">
    <property type="entry name" value="P-loop_NTPase"/>
</dbReference>
<evidence type="ECO:0000256" key="2">
    <source>
        <dbReference type="ARBA" id="ARBA00022840"/>
    </source>
</evidence>
<evidence type="ECO:0000256" key="3">
    <source>
        <dbReference type="SAM" id="MobiDB-lite"/>
    </source>
</evidence>
<keyword evidence="1" id="KW-0547">Nucleotide-binding</keyword>
<keyword evidence="2" id="KW-0067">ATP-binding</keyword>
<organism evidence="5 6">
    <name type="scientific">Desulfobacter postgatei 2ac9</name>
    <dbReference type="NCBI Taxonomy" id="879212"/>
    <lineage>
        <taxon>Bacteria</taxon>
        <taxon>Pseudomonadati</taxon>
        <taxon>Thermodesulfobacteriota</taxon>
        <taxon>Desulfobacteria</taxon>
        <taxon>Desulfobacterales</taxon>
        <taxon>Desulfobacteraceae</taxon>
        <taxon>Desulfobacter</taxon>
    </lineage>
</organism>
<dbReference type="AlphaFoldDB" id="I5B0M3"/>
<name>I5B0M3_9BACT</name>
<dbReference type="GO" id="GO:0016887">
    <property type="term" value="F:ATP hydrolysis activity"/>
    <property type="evidence" value="ECO:0007669"/>
    <property type="project" value="TreeGrafter"/>
</dbReference>
<feature type="domain" description="CobQ/CobB/MinD/ParA nucleotide binding" evidence="4">
    <location>
        <begin position="27"/>
        <end position="242"/>
    </location>
</feature>
<feature type="region of interest" description="Disordered" evidence="3">
    <location>
        <begin position="294"/>
        <end position="322"/>
    </location>
</feature>
<gene>
    <name evidence="5" type="ORF">DespoDRAFT_01065</name>
</gene>
<dbReference type="EMBL" id="CM001488">
    <property type="protein sequence ID" value="EIM63036.1"/>
    <property type="molecule type" value="Genomic_DNA"/>
</dbReference>
<evidence type="ECO:0000313" key="6">
    <source>
        <dbReference type="Proteomes" id="UP000005778"/>
    </source>
</evidence>
<accession>I5B0M3</accession>
<dbReference type="InterPro" id="IPR033875">
    <property type="entry name" value="FlhG"/>
</dbReference>
<dbReference type="SUPFAM" id="SSF52540">
    <property type="entry name" value="P-loop containing nucleoside triphosphate hydrolases"/>
    <property type="match status" value="1"/>
</dbReference>
<evidence type="ECO:0000259" key="4">
    <source>
        <dbReference type="Pfam" id="PF01656"/>
    </source>
</evidence>
<dbReference type="Gene3D" id="3.40.50.300">
    <property type="entry name" value="P-loop containing nucleotide triphosphate hydrolases"/>
    <property type="match status" value="1"/>
</dbReference>
<dbReference type="STRING" id="879212.DespoDRAFT_01065"/>
<dbReference type="InterPro" id="IPR002586">
    <property type="entry name" value="CobQ/CobB/MinD/ParA_Nub-bd_dom"/>
</dbReference>
<proteinExistence type="predicted"/>
<dbReference type="CDD" id="cd02038">
    <property type="entry name" value="FlhG-like"/>
    <property type="match status" value="1"/>
</dbReference>
<dbReference type="GO" id="GO:0005829">
    <property type="term" value="C:cytosol"/>
    <property type="evidence" value="ECO:0007669"/>
    <property type="project" value="TreeGrafter"/>
</dbReference>